<keyword evidence="3" id="KW-0274">FAD</keyword>
<dbReference type="Pfam" id="PF00743">
    <property type="entry name" value="FMO-like"/>
    <property type="match status" value="1"/>
</dbReference>
<feature type="non-terminal residue" evidence="6">
    <location>
        <position position="626"/>
    </location>
</feature>
<dbReference type="GO" id="GO:0004499">
    <property type="term" value="F:N,N-dimethylaniline monooxygenase activity"/>
    <property type="evidence" value="ECO:0007669"/>
    <property type="project" value="InterPro"/>
</dbReference>
<evidence type="ECO:0000256" key="5">
    <source>
        <dbReference type="SAM" id="MobiDB-lite"/>
    </source>
</evidence>
<dbReference type="AlphaFoldDB" id="A0A3E2GXW3"/>
<keyword evidence="2" id="KW-0285">Flavoprotein</keyword>
<gene>
    <name evidence="6" type="ORF">B7463_g10330</name>
</gene>
<dbReference type="PANTHER" id="PTHR42877">
    <property type="entry name" value="L-ORNITHINE N(5)-MONOOXYGENASE-RELATED"/>
    <property type="match status" value="1"/>
</dbReference>
<reference evidence="6 7" key="1">
    <citation type="submission" date="2018-05" db="EMBL/GenBank/DDBJ databases">
        <title>Draft genome sequence of Scytalidium lignicola DSM 105466, a ubiquitous saprotrophic fungus.</title>
        <authorList>
            <person name="Buettner E."/>
            <person name="Gebauer A.M."/>
            <person name="Hofrichter M."/>
            <person name="Liers C."/>
            <person name="Kellner H."/>
        </authorList>
    </citation>
    <scope>NUCLEOTIDE SEQUENCE [LARGE SCALE GENOMIC DNA]</scope>
    <source>
        <strain evidence="6 7">DSM 105466</strain>
    </source>
</reference>
<comment type="caution">
    <text evidence="6">The sequence shown here is derived from an EMBL/GenBank/DDBJ whole genome shotgun (WGS) entry which is preliminary data.</text>
</comment>
<feature type="compositionally biased region" description="Basic and acidic residues" evidence="5">
    <location>
        <begin position="10"/>
        <end position="22"/>
    </location>
</feature>
<dbReference type="PANTHER" id="PTHR42877:SF8">
    <property type="entry name" value="MONOOXYGENASE"/>
    <property type="match status" value="1"/>
</dbReference>
<dbReference type="SUPFAM" id="SSF51905">
    <property type="entry name" value="FAD/NAD(P)-binding domain"/>
    <property type="match status" value="2"/>
</dbReference>
<evidence type="ECO:0000256" key="2">
    <source>
        <dbReference type="ARBA" id="ARBA00022630"/>
    </source>
</evidence>
<dbReference type="InterPro" id="IPR020946">
    <property type="entry name" value="Flavin_mOase-like"/>
</dbReference>
<evidence type="ECO:0000313" key="6">
    <source>
        <dbReference type="EMBL" id="RFU26005.1"/>
    </source>
</evidence>
<evidence type="ECO:0008006" key="8">
    <source>
        <dbReference type="Google" id="ProtNLM"/>
    </source>
</evidence>
<dbReference type="GO" id="GO:0050660">
    <property type="term" value="F:flavin adenine dinucleotide binding"/>
    <property type="evidence" value="ECO:0007669"/>
    <property type="project" value="InterPro"/>
</dbReference>
<evidence type="ECO:0000256" key="3">
    <source>
        <dbReference type="ARBA" id="ARBA00022827"/>
    </source>
</evidence>
<feature type="non-terminal residue" evidence="6">
    <location>
        <position position="1"/>
    </location>
</feature>
<organism evidence="6 7">
    <name type="scientific">Scytalidium lignicola</name>
    <name type="common">Hyphomycete</name>
    <dbReference type="NCBI Taxonomy" id="5539"/>
    <lineage>
        <taxon>Eukaryota</taxon>
        <taxon>Fungi</taxon>
        <taxon>Dikarya</taxon>
        <taxon>Ascomycota</taxon>
        <taxon>Pezizomycotina</taxon>
        <taxon>Leotiomycetes</taxon>
        <taxon>Leotiomycetes incertae sedis</taxon>
        <taxon>Scytalidium</taxon>
    </lineage>
</organism>
<proteinExistence type="inferred from homology"/>
<accession>A0A3E2GXW3</accession>
<dbReference type="Proteomes" id="UP000258309">
    <property type="component" value="Unassembled WGS sequence"/>
</dbReference>
<evidence type="ECO:0000256" key="1">
    <source>
        <dbReference type="ARBA" id="ARBA00010139"/>
    </source>
</evidence>
<dbReference type="OrthoDB" id="74360at2759"/>
<feature type="region of interest" description="Disordered" evidence="5">
    <location>
        <begin position="1"/>
        <end position="26"/>
    </location>
</feature>
<keyword evidence="7" id="KW-1185">Reference proteome</keyword>
<dbReference type="GO" id="GO:0050661">
    <property type="term" value="F:NADP binding"/>
    <property type="evidence" value="ECO:0007669"/>
    <property type="project" value="InterPro"/>
</dbReference>
<dbReference type="EMBL" id="NCSJ02000291">
    <property type="protein sequence ID" value="RFU26005.1"/>
    <property type="molecule type" value="Genomic_DNA"/>
</dbReference>
<dbReference type="InterPro" id="IPR051209">
    <property type="entry name" value="FAD-bind_Monooxygenase_sf"/>
</dbReference>
<evidence type="ECO:0000256" key="4">
    <source>
        <dbReference type="ARBA" id="ARBA00023002"/>
    </source>
</evidence>
<dbReference type="OMA" id="WMKDTIW"/>
<protein>
    <recommendedName>
        <fullName evidence="8">FAD/NAD(P)-binding domain-containing protein</fullName>
    </recommendedName>
</protein>
<dbReference type="InterPro" id="IPR036188">
    <property type="entry name" value="FAD/NAD-bd_sf"/>
</dbReference>
<name>A0A3E2GXW3_SCYLI</name>
<dbReference type="Gene3D" id="3.50.50.60">
    <property type="entry name" value="FAD/NAD(P)-binding domain"/>
    <property type="match status" value="3"/>
</dbReference>
<comment type="similarity">
    <text evidence="1">Belongs to the FAD-binding monooxygenase family.</text>
</comment>
<sequence>MSSSSQSKTANDHLPEDKKLEVRSNGQPPLLNHWRLGMPIHTERPMRIICIGAGASGLCLAYKLQRSFETFSLVVYEKNPEASGTWYENKYPGCACDVPAHNYTYSWEPKLDWSSVYARSAEIKKYFNDFAAKYGLDKYIKTNHQVVSAKWDDEKGQWHVQILDVRSGNTINDSCDILVSASGILNAWRWPAIPGLDQYKGKLIHSANWDDSVELEGKHVGLIGNGSSGIQILPAIQPKVAKLTTFIREPTWVSPIQGLEQHVYSKEELESFANEPGLLLEYRKANETSLDTITNIFLKGSSSQKETRELMTRQMKEKLQNDYLAAKLIPDWGVGCRRLTPGINYLETLGASNVSVVYGEINEITENGCICDDGKEYPVDVLICATGFDTTFKPRFPLIGLNGVDLRDQWATEPKGYIGLAAPNVPNYFQFLGPNCPIGNGPVISAIGELRDAISSVIYNLLTFTMTEYQAEYMLKFCDRWQTENIHSFTPNQEAVDDFCEFTNEWMKKTVWDEECRSWYKGGSSTGRVTALWPGSTLHYIEFLSHVRADDWDIIYEGNRFASLGNGQSQTELDFSGDWAWYIREEDDGGYLSKAKQRKILTKSGDRDIHEKASQAVGGNLIGKTG</sequence>
<keyword evidence="4" id="KW-0560">Oxidoreductase</keyword>
<evidence type="ECO:0000313" key="7">
    <source>
        <dbReference type="Proteomes" id="UP000258309"/>
    </source>
</evidence>